<dbReference type="Pfam" id="PF08477">
    <property type="entry name" value="Roc"/>
    <property type="match status" value="1"/>
</dbReference>
<name>A0A849VCF4_9GAMM</name>
<sequence length="1281" mass="145197">MAHYQNPAAWQIALERIQTAYDTGSEELDLSNLRLRSIPQDISCLAGQLKKFNLSNCSGLFDITHIACLTELTELTLQGNIELSDLSPLGSLQRLKKLDLSWCHALFDLSDLNNLIQLQELDLSGCRLLSDLSDLNNLIQLQKLDLSGCRLLCDLSGIDNFFNLQDLNCSFCHSLNDLSPLHSLAQLQLLDLNDCDRLSNLSPIYNLTQLQWLSLSRCNALKDLSSLNNLTHLKMLDLGGYDSLSNLSPLDNLTQLQWLNLSGCDALSDLSPLGNLAELQKLYLNRCEALSDLSPLGNLAKLQKLYLHGCDAINDLSPLNNLTQLQELNLSECKTLNDLSPLNNLIQLQKLNLSGCDALSDLSPLNNLTQLQELNLSRCDALSDLSPLNSLTHLQELNVSECQALSDLSPLNNLNHLQELNVSRCDTLRELSPLNNLTQLQQLDISECEALSDLSPLNNLNQLQELNVSRCDALRDLSFLNNLTQLQRLDISGCEALSDLSPLHNLAQLQQLDLEGCDALKHLPRLTQMPYLQAIDLSNCKILSPLSQCDFLTVINELPFLNYLLTHSSDLKITGVPEELTQNTHNLKALEDYYFALQQSGEVTVNQQKLMILGNGRIGKTQLTRRLQGLSFDDTIPSTHGIQINVWQDNQGKDIYSWDFGGQDIYLGTHALFLDDRAVYCLLWHPDFEDEKIFAEQESGIPMKNHLLSYWLAYIDSIAGEKAPVIVCQSQCDSSSEVQQAPIPAHNFNWLQSVQISAKNNDLKRFQPLLDWAFEYQAERIGEIKLPKCWWAVAQTLLEQKQQQQKVVEKEAYLALCAQHQVSAPDSLLIYLHRCGLVFYKAGLFNDQLILDQAWALQGVYSLLERGTTLPVLQKQHGQFSQALLAELLWSEYQYSDNEQQLFLTMMRQCGVCFKIAEDSYIAPDCLPERTDHDIQKRIAQLLRGAQAKIAVELNYAFLHEGSQRSILSAIGEQAGKYATYWRYGCCYYDDKHRTVVYLQCEANNQLSEDELAHYGHPGRIQLKLYCEQAHELANHIIDSILQSHQLGKTPSVHWLKGQPMNTEEQHQDPPFTKLGEARPTEPLPEVYFSYAWGSENDRHQQICDELYDCAQDFATPVRDRNNTNTGDSIHAFEQQIGHAKLVVVIVSDKYLKSEHCMRELNYLYQSSLNNGQLFNERICPFILDNDEDSPTDQGVNIDTMKGRLAYTKYWKTELTEIESLINEVGHEAAGQEAIRYQQEIRSFMNNIANMLTWLSDQIVSRDPANYQQTLKNLINRKHKK</sequence>
<dbReference type="PROSITE" id="PS51450">
    <property type="entry name" value="LRR"/>
    <property type="match status" value="2"/>
</dbReference>
<accession>A0A849VCF4</accession>
<dbReference type="InterPro" id="IPR036388">
    <property type="entry name" value="WH-like_DNA-bd_sf"/>
</dbReference>
<dbReference type="RefSeq" id="WP_171626408.1">
    <property type="nucleotide sequence ID" value="NZ_JABBPG010000004.1"/>
</dbReference>
<evidence type="ECO:0000259" key="5">
    <source>
        <dbReference type="Pfam" id="PF23598"/>
    </source>
</evidence>
<evidence type="ECO:0000259" key="4">
    <source>
        <dbReference type="Pfam" id="PF16095"/>
    </source>
</evidence>
<feature type="domain" description="Disease resistance R13L4/SHOC-2-like LRR" evidence="5">
    <location>
        <begin position="312"/>
        <end position="607"/>
    </location>
</feature>
<keyword evidence="2" id="KW-0677">Repeat</keyword>
<keyword evidence="7" id="KW-1185">Reference proteome</keyword>
<evidence type="ECO:0000313" key="6">
    <source>
        <dbReference type="EMBL" id="NOU51349.1"/>
    </source>
</evidence>
<reference evidence="6 7" key="1">
    <citation type="submission" date="2020-04" db="EMBL/GenBank/DDBJ databases">
        <title>Pseudoalteromonas caenipelagi sp. nov., isolated from a tidal flat.</title>
        <authorList>
            <person name="Park S."/>
            <person name="Yoon J.-H."/>
        </authorList>
    </citation>
    <scope>NUCLEOTIDE SEQUENCE [LARGE SCALE GENOMIC DNA]</scope>
    <source>
        <strain evidence="6 7">JBTF-M23</strain>
    </source>
</reference>
<dbReference type="InterPro" id="IPR032171">
    <property type="entry name" value="COR-A"/>
</dbReference>
<keyword evidence="1" id="KW-0433">Leucine-rich repeat</keyword>
<dbReference type="Gene3D" id="1.10.10.2200">
    <property type="match status" value="1"/>
</dbReference>
<proteinExistence type="predicted"/>
<comment type="caution">
    <text evidence="6">The sequence shown here is derived from an EMBL/GenBank/DDBJ whole genome shotgun (WGS) entry which is preliminary data.</text>
</comment>
<feature type="domain" description="COR" evidence="4">
    <location>
        <begin position="787"/>
        <end position="927"/>
    </location>
</feature>
<organism evidence="6 7">
    <name type="scientific">Pseudoalteromonas caenipelagi</name>
    <dbReference type="NCBI Taxonomy" id="2726988"/>
    <lineage>
        <taxon>Bacteria</taxon>
        <taxon>Pseudomonadati</taxon>
        <taxon>Pseudomonadota</taxon>
        <taxon>Gammaproteobacteria</taxon>
        <taxon>Alteromonadales</taxon>
        <taxon>Pseudoalteromonadaceae</taxon>
        <taxon>Pseudoalteromonas</taxon>
    </lineage>
</organism>
<dbReference type="Gene3D" id="1.10.10.10">
    <property type="entry name" value="Winged helix-like DNA-binding domain superfamily/Winged helix DNA-binding domain"/>
    <property type="match status" value="1"/>
</dbReference>
<dbReference type="SUPFAM" id="SSF52058">
    <property type="entry name" value="L domain-like"/>
    <property type="match status" value="2"/>
</dbReference>
<dbReference type="Gene3D" id="3.40.50.300">
    <property type="entry name" value="P-loop containing nucleotide triphosphate hydrolases"/>
    <property type="match status" value="1"/>
</dbReference>
<dbReference type="EMBL" id="JABBPG010000004">
    <property type="protein sequence ID" value="NOU51349.1"/>
    <property type="molecule type" value="Genomic_DNA"/>
</dbReference>
<dbReference type="InterPro" id="IPR032675">
    <property type="entry name" value="LRR_dom_sf"/>
</dbReference>
<evidence type="ECO:0000256" key="2">
    <source>
        <dbReference type="ARBA" id="ARBA00022737"/>
    </source>
</evidence>
<dbReference type="SUPFAM" id="SSF52200">
    <property type="entry name" value="Toll/Interleukin receptor TIR domain"/>
    <property type="match status" value="1"/>
</dbReference>
<dbReference type="PANTHER" id="PTHR46652:SF3">
    <property type="entry name" value="LEUCINE-RICH REPEAT-CONTAINING PROTEIN 9"/>
    <property type="match status" value="1"/>
</dbReference>
<gene>
    <name evidence="6" type="ORF">HG263_12500</name>
</gene>
<evidence type="ECO:0000256" key="1">
    <source>
        <dbReference type="ARBA" id="ARBA00022614"/>
    </source>
</evidence>
<dbReference type="Pfam" id="PF13676">
    <property type="entry name" value="TIR_2"/>
    <property type="match status" value="1"/>
</dbReference>
<dbReference type="PANTHER" id="PTHR46652">
    <property type="entry name" value="LEUCINE-RICH REPEAT AND IQ DOMAIN-CONTAINING PROTEIN 1-RELATED"/>
    <property type="match status" value="1"/>
</dbReference>
<dbReference type="InterPro" id="IPR000157">
    <property type="entry name" value="TIR_dom"/>
</dbReference>
<dbReference type="SUPFAM" id="SSF52540">
    <property type="entry name" value="P-loop containing nucleoside triphosphate hydrolases"/>
    <property type="match status" value="1"/>
</dbReference>
<dbReference type="Gene3D" id="3.80.10.10">
    <property type="entry name" value="Ribonuclease Inhibitor"/>
    <property type="match status" value="2"/>
</dbReference>
<dbReference type="InterPro" id="IPR006553">
    <property type="entry name" value="Leu-rich_rpt_Cys-con_subtyp"/>
</dbReference>
<dbReference type="GO" id="GO:0007165">
    <property type="term" value="P:signal transduction"/>
    <property type="evidence" value="ECO:0007669"/>
    <property type="project" value="InterPro"/>
</dbReference>
<dbReference type="InterPro" id="IPR055414">
    <property type="entry name" value="LRR_R13L4/SHOC2-like"/>
</dbReference>
<evidence type="ECO:0000313" key="7">
    <source>
        <dbReference type="Proteomes" id="UP000586305"/>
    </source>
</evidence>
<evidence type="ECO:0000259" key="3">
    <source>
        <dbReference type="Pfam" id="PF13676"/>
    </source>
</evidence>
<protein>
    <submittedName>
        <fullName evidence="6">Leucine-rich repeat protein</fullName>
    </submittedName>
</protein>
<dbReference type="InterPro" id="IPR035897">
    <property type="entry name" value="Toll_tir_struct_dom_sf"/>
</dbReference>
<feature type="domain" description="TIR" evidence="3">
    <location>
        <begin position="1087"/>
        <end position="1194"/>
    </location>
</feature>
<dbReference type="Proteomes" id="UP000586305">
    <property type="component" value="Unassembled WGS sequence"/>
</dbReference>
<dbReference type="InterPro" id="IPR001611">
    <property type="entry name" value="Leu-rich_rpt"/>
</dbReference>
<dbReference type="InterPro" id="IPR050836">
    <property type="entry name" value="SDS22/Internalin_LRR"/>
</dbReference>
<dbReference type="Gene3D" id="3.40.50.10140">
    <property type="entry name" value="Toll/interleukin-1 receptor homology (TIR) domain"/>
    <property type="match status" value="1"/>
</dbReference>
<dbReference type="Pfam" id="PF23598">
    <property type="entry name" value="LRR_14"/>
    <property type="match status" value="1"/>
</dbReference>
<dbReference type="SMART" id="SM00367">
    <property type="entry name" value="LRR_CC"/>
    <property type="match status" value="10"/>
</dbReference>
<dbReference type="Pfam" id="PF16095">
    <property type="entry name" value="COR-A"/>
    <property type="match status" value="1"/>
</dbReference>
<dbReference type="InterPro" id="IPR027417">
    <property type="entry name" value="P-loop_NTPase"/>
</dbReference>